<dbReference type="SUPFAM" id="SSF54236">
    <property type="entry name" value="Ubiquitin-like"/>
    <property type="match status" value="1"/>
</dbReference>
<evidence type="ECO:0000256" key="6">
    <source>
        <dbReference type="SAM" id="MobiDB-lite"/>
    </source>
</evidence>
<evidence type="ECO:0000256" key="1">
    <source>
        <dbReference type="ARBA" id="ARBA00004245"/>
    </source>
</evidence>
<evidence type="ECO:0000313" key="9">
    <source>
        <dbReference type="Proteomes" id="UP000265200"/>
    </source>
</evidence>
<dbReference type="Pfam" id="PF05902">
    <property type="entry name" value="4_1_CTD"/>
    <property type="match status" value="1"/>
</dbReference>
<feature type="compositionally biased region" description="Polar residues" evidence="6">
    <location>
        <begin position="728"/>
        <end position="738"/>
    </location>
</feature>
<feature type="domain" description="FERM" evidence="7">
    <location>
        <begin position="207"/>
        <end position="489"/>
    </location>
</feature>
<evidence type="ECO:0000256" key="4">
    <source>
        <dbReference type="ARBA" id="ARBA00023203"/>
    </source>
</evidence>
<dbReference type="InterPro" id="IPR014352">
    <property type="entry name" value="FERM/acyl-CoA-bd_prot_sf"/>
</dbReference>
<dbReference type="AlphaFoldDB" id="A0A3P9IGC6"/>
<proteinExistence type="predicted"/>
<protein>
    <recommendedName>
        <fullName evidence="7">FERM domain-containing protein</fullName>
    </recommendedName>
</protein>
<dbReference type="Proteomes" id="UP000265200">
    <property type="component" value="Chromosome 24"/>
</dbReference>
<sequence>MTTEASSETEVKENAEESAAQPDQSEKATQETQEVLNTEEEDKEKGKVKEKEGKEGKGISRYLPTWLKKQKSLSQTSPTKETPPTEEPTSKVTEEEEVSAPEVNGHAEEAEEKEEVKSEPVKEKEVESNSNGSADTEPAKEEKLEESVQTTPEEKKETTKEEDVAEEEKKGQEQETQAEADVQEGDGQTSIFQSPFRLVRKPKMKVVVCHVTLLDGTDFSCEVEKRANGQYLFFKVCEHLNLLEKDYFGLTYKDTHDEKCWLDPMKEIKRQIRSNNWQFSFNVKFYPPDPSLLTEDITRYLLCLQLRDDVASGRLPCSFVTHALLGSYTLQAEFGDQEPDQPRPLDFISQQTFAPNQSKEMEEKILELHKSHKGMTPAQADIQFLENAKKLSMYGVDLHRAKDSEGVDIMLGVCANGLLVYKDRLRINRFAWPKILKISYKRNNFYIKIRPGETEQFESTVGFKLQNHRSAKRLWKVCVENHSFFRLNAPEPPTKARFLTLGSKFRYSGRTQAQTRMASSLIDRPAPNFERTSSKRISRSLDGAPVISITEAGRDMTENGHDPNLELQSDSKSQMRVHGDNIYVRHSNLMLEDHDKTQEEVLKHQASISQLKRSFMEAPPPSPPQPSQWEKRLTPSPASTIRIQQQQVTTEVEIEETVVIQEVSKATKAGKVTVTSNSPAGPPAEQESSEQKVRSDEEVVVVEEANQTRQESVSSESESEEEAEYHPNVTTSISNTQIPEEKEEEDKLEGEEEGEKMEPEVLAAPAPALPAEISQPAEETPQEEEEPRKETEEGMKDEEEEKQGDPETEESTDDPMLTPDETPKSFVPPEVEEEEQEEPKVNGEASAVDAEPRPHGICCSELPVVKTEMVTISDTFAAQKTEIATKEVPIVHTETKTITYEAAQLDGNGEGEPGVLMTAQTITSESLCTTTTTHITKTLKGGLSETRIEKRIVITGDCDIDHDQALAQAIKEAKEQHPDMSVTRVVVHKETELAEEED</sequence>
<dbReference type="Pfam" id="PF00373">
    <property type="entry name" value="FERM_M"/>
    <property type="match status" value="1"/>
</dbReference>
<dbReference type="FunFam" id="1.20.80.10:FF:000001">
    <property type="entry name" value="Erythrocyte membrane protein band 4.1"/>
    <property type="match status" value="1"/>
</dbReference>
<dbReference type="SMART" id="SM01195">
    <property type="entry name" value="FA"/>
    <property type="match status" value="1"/>
</dbReference>
<feature type="region of interest" description="Disordered" evidence="6">
    <location>
        <begin position="1"/>
        <end position="188"/>
    </location>
</feature>
<dbReference type="PROSITE" id="PS00661">
    <property type="entry name" value="FERM_2"/>
    <property type="match status" value="1"/>
</dbReference>
<dbReference type="InterPro" id="IPR011993">
    <property type="entry name" value="PH-like_dom_sf"/>
</dbReference>
<reference evidence="8" key="4">
    <citation type="submission" date="2025-09" db="UniProtKB">
        <authorList>
            <consortium name="Ensembl"/>
        </authorList>
    </citation>
    <scope>IDENTIFICATION</scope>
    <source>
        <strain evidence="8">HSOK</strain>
    </source>
</reference>
<dbReference type="GO" id="GO:0003779">
    <property type="term" value="F:actin binding"/>
    <property type="evidence" value="ECO:0007669"/>
    <property type="project" value="UniProtKB-KW"/>
</dbReference>
<dbReference type="Pfam" id="PF09380">
    <property type="entry name" value="FERM_C"/>
    <property type="match status" value="1"/>
</dbReference>
<comment type="subcellular location">
    <subcellularLocation>
        <location evidence="1">Cytoplasm</location>
        <location evidence="1">Cytoskeleton</location>
    </subcellularLocation>
</comment>
<dbReference type="InterPro" id="IPR018980">
    <property type="entry name" value="FERM_PH-like_C"/>
</dbReference>
<reference evidence="8 9" key="2">
    <citation type="submission" date="2017-04" db="EMBL/GenBank/DDBJ databases">
        <title>CpG methylation of centromeres and impact of large insertions on vertebrate speciation.</title>
        <authorList>
            <person name="Ichikawa K."/>
            <person name="Yoshimura J."/>
            <person name="Morishita S."/>
        </authorList>
    </citation>
    <scope>NUCLEOTIDE SEQUENCE</scope>
    <source>
        <strain evidence="8 9">HSOK</strain>
    </source>
</reference>
<dbReference type="InterPro" id="IPR008379">
    <property type="entry name" value="Band_4.1_C"/>
</dbReference>
<dbReference type="PRINTS" id="PR00661">
    <property type="entry name" value="ERMFAMILY"/>
</dbReference>
<reference key="1">
    <citation type="journal article" date="2007" name="Nature">
        <title>The medaka draft genome and insights into vertebrate genome evolution.</title>
        <authorList>
            <person name="Kasahara M."/>
            <person name="Naruse K."/>
            <person name="Sasaki S."/>
            <person name="Nakatani Y."/>
            <person name="Qu W."/>
            <person name="Ahsan B."/>
            <person name="Yamada T."/>
            <person name="Nagayasu Y."/>
            <person name="Doi K."/>
            <person name="Kasai Y."/>
            <person name="Jindo T."/>
            <person name="Kobayashi D."/>
            <person name="Shimada A."/>
            <person name="Toyoda A."/>
            <person name="Kuroki Y."/>
            <person name="Fujiyama A."/>
            <person name="Sasaki T."/>
            <person name="Shimizu A."/>
            <person name="Asakawa S."/>
            <person name="Shimizu N."/>
            <person name="Hashimoto S."/>
            <person name="Yang J."/>
            <person name="Lee Y."/>
            <person name="Matsushima K."/>
            <person name="Sugano S."/>
            <person name="Sakaizumi M."/>
            <person name="Narita T."/>
            <person name="Ohishi K."/>
            <person name="Haga S."/>
            <person name="Ohta F."/>
            <person name="Nomoto H."/>
            <person name="Nogata K."/>
            <person name="Morishita T."/>
            <person name="Endo T."/>
            <person name="Shin-I T."/>
            <person name="Takeda H."/>
            <person name="Morishita S."/>
            <person name="Kohara Y."/>
        </authorList>
    </citation>
    <scope>NUCLEOTIDE SEQUENCE [LARGE SCALE GENOMIC DNA]</scope>
    <source>
        <strain>Hd-rR</strain>
    </source>
</reference>
<feature type="compositionally biased region" description="Basic and acidic residues" evidence="6">
    <location>
        <begin position="43"/>
        <end position="58"/>
    </location>
</feature>
<accession>A0A3P9IGC6</accession>
<feature type="compositionally biased region" description="Basic and acidic residues" evidence="6">
    <location>
        <begin position="114"/>
        <end position="127"/>
    </location>
</feature>
<dbReference type="GO" id="GO:0005856">
    <property type="term" value="C:cytoskeleton"/>
    <property type="evidence" value="ECO:0007669"/>
    <property type="project" value="UniProtKB-SubCell"/>
</dbReference>
<dbReference type="Gene3D" id="3.10.20.90">
    <property type="entry name" value="Phosphatidylinositol 3-kinase Catalytic Subunit, Chain A, domain 1"/>
    <property type="match status" value="1"/>
</dbReference>
<dbReference type="Pfam" id="PF04382">
    <property type="entry name" value="SAB"/>
    <property type="match status" value="1"/>
</dbReference>
<dbReference type="InterPro" id="IPR019748">
    <property type="entry name" value="FERM_central"/>
</dbReference>
<reference evidence="8" key="3">
    <citation type="submission" date="2025-08" db="UniProtKB">
        <authorList>
            <consortium name="Ensembl"/>
        </authorList>
    </citation>
    <scope>IDENTIFICATION</scope>
    <source>
        <strain evidence="8">HSOK</strain>
    </source>
</reference>
<dbReference type="CDD" id="cd17106">
    <property type="entry name" value="FERM_F1_EPB41L"/>
    <property type="match status" value="1"/>
</dbReference>
<dbReference type="Pfam" id="PF09379">
    <property type="entry name" value="FERM_N"/>
    <property type="match status" value="1"/>
</dbReference>
<evidence type="ECO:0000259" key="7">
    <source>
        <dbReference type="PROSITE" id="PS50057"/>
    </source>
</evidence>
<dbReference type="FunFam" id="3.10.20.90:FF:000002">
    <property type="entry name" value="Erythrocyte protein band 4.1-like 3"/>
    <property type="match status" value="1"/>
</dbReference>
<dbReference type="InterPro" id="IPR018979">
    <property type="entry name" value="FERM_N"/>
</dbReference>
<feature type="compositionally biased region" description="Basic and acidic residues" evidence="6">
    <location>
        <begin position="137"/>
        <end position="173"/>
    </location>
</feature>
<dbReference type="GO" id="GO:0030866">
    <property type="term" value="P:cortical actin cytoskeleton organization"/>
    <property type="evidence" value="ECO:0007669"/>
    <property type="project" value="InterPro"/>
</dbReference>
<dbReference type="InterPro" id="IPR000798">
    <property type="entry name" value="Ez/rad/moesin-like"/>
</dbReference>
<organism evidence="8 9">
    <name type="scientific">Oryzias latipes</name>
    <name type="common">Japanese rice fish</name>
    <name type="synonym">Japanese killifish</name>
    <dbReference type="NCBI Taxonomy" id="8090"/>
    <lineage>
        <taxon>Eukaryota</taxon>
        <taxon>Metazoa</taxon>
        <taxon>Chordata</taxon>
        <taxon>Craniata</taxon>
        <taxon>Vertebrata</taxon>
        <taxon>Euteleostomi</taxon>
        <taxon>Actinopterygii</taxon>
        <taxon>Neopterygii</taxon>
        <taxon>Teleostei</taxon>
        <taxon>Neoteleostei</taxon>
        <taxon>Acanthomorphata</taxon>
        <taxon>Ovalentaria</taxon>
        <taxon>Atherinomorphae</taxon>
        <taxon>Beloniformes</taxon>
        <taxon>Adrianichthyidae</taxon>
        <taxon>Oryziinae</taxon>
        <taxon>Oryzias</taxon>
    </lineage>
</organism>
<dbReference type="PANTHER" id="PTHR23280:SF20">
    <property type="entry name" value="BAND 4.1-LIKE PROTEIN 3"/>
    <property type="match status" value="1"/>
</dbReference>
<dbReference type="InterPro" id="IPR035963">
    <property type="entry name" value="FERM_2"/>
</dbReference>
<dbReference type="InterPro" id="IPR014847">
    <property type="entry name" value="FA"/>
</dbReference>
<dbReference type="GO" id="GO:0005198">
    <property type="term" value="F:structural molecule activity"/>
    <property type="evidence" value="ECO:0007669"/>
    <property type="project" value="InterPro"/>
</dbReference>
<dbReference type="FunFam" id="2.30.29.30:FF:000001">
    <property type="entry name" value="Erythrocyte membrane protein band 4.1"/>
    <property type="match status" value="1"/>
</dbReference>
<feature type="compositionally biased region" description="Low complexity" evidence="6">
    <location>
        <begin position="760"/>
        <end position="771"/>
    </location>
</feature>
<feature type="compositionally biased region" description="Acidic residues" evidence="6">
    <location>
        <begin position="795"/>
        <end position="813"/>
    </location>
</feature>
<evidence type="ECO:0000256" key="3">
    <source>
        <dbReference type="ARBA" id="ARBA00022553"/>
    </source>
</evidence>
<dbReference type="InterPro" id="IPR000299">
    <property type="entry name" value="FERM_domain"/>
</dbReference>
<dbReference type="Ensembl" id="ENSORLT00015035446.1">
    <property type="protein sequence ID" value="ENSORLP00015019126.1"/>
    <property type="gene ID" value="ENSORLG00015020299.1"/>
</dbReference>
<dbReference type="PRINTS" id="PR00935">
    <property type="entry name" value="BAND41"/>
</dbReference>
<dbReference type="InterPro" id="IPR029071">
    <property type="entry name" value="Ubiquitin-like_domsf"/>
</dbReference>
<evidence type="ECO:0000313" key="8">
    <source>
        <dbReference type="Ensembl" id="ENSORLP00015019126.1"/>
    </source>
</evidence>
<dbReference type="CDD" id="cd14473">
    <property type="entry name" value="FERM_B-lobe"/>
    <property type="match status" value="1"/>
</dbReference>
<keyword evidence="4" id="KW-0009">Actin-binding</keyword>
<dbReference type="SUPFAM" id="SSF50729">
    <property type="entry name" value="PH domain-like"/>
    <property type="match status" value="1"/>
</dbReference>
<keyword evidence="3" id="KW-0597">Phosphoprotein</keyword>
<dbReference type="SMART" id="SM01196">
    <property type="entry name" value="FERM_C"/>
    <property type="match status" value="1"/>
</dbReference>
<dbReference type="Gene3D" id="2.30.29.30">
    <property type="entry name" value="Pleckstrin-homology domain (PH domain)/Phosphotyrosine-binding domain (PTB)"/>
    <property type="match status" value="1"/>
</dbReference>
<dbReference type="InterPro" id="IPR019749">
    <property type="entry name" value="Band_41_domain"/>
</dbReference>
<dbReference type="CDD" id="cd13184">
    <property type="entry name" value="FERM_C_4_1_family"/>
    <property type="match status" value="1"/>
</dbReference>
<dbReference type="PROSITE" id="PS00660">
    <property type="entry name" value="FERM_1"/>
    <property type="match status" value="1"/>
</dbReference>
<dbReference type="SMART" id="SM00295">
    <property type="entry name" value="B41"/>
    <property type="match status" value="1"/>
</dbReference>
<dbReference type="InterPro" id="IPR007477">
    <property type="entry name" value="SAB_dom"/>
</dbReference>
<dbReference type="PIRSF" id="PIRSF002304">
    <property type="entry name" value="Membrane_skeletal_4_1"/>
    <property type="match status" value="1"/>
</dbReference>
<feature type="compositionally biased region" description="Acidic residues" evidence="6">
    <location>
        <begin position="741"/>
        <end position="755"/>
    </location>
</feature>
<dbReference type="PROSITE" id="PS50057">
    <property type="entry name" value="FERM_3"/>
    <property type="match status" value="1"/>
</dbReference>
<evidence type="ECO:0000256" key="5">
    <source>
        <dbReference type="ARBA" id="ARBA00023212"/>
    </source>
</evidence>
<dbReference type="SUPFAM" id="SSF47031">
    <property type="entry name" value="Second domain of FERM"/>
    <property type="match status" value="1"/>
</dbReference>
<dbReference type="Gene3D" id="1.20.80.10">
    <property type="match status" value="1"/>
</dbReference>
<keyword evidence="5" id="KW-0206">Cytoskeleton</keyword>
<dbReference type="Pfam" id="PF08736">
    <property type="entry name" value="FA"/>
    <property type="match status" value="1"/>
</dbReference>
<keyword evidence="2" id="KW-0963">Cytoplasm</keyword>
<evidence type="ECO:0000256" key="2">
    <source>
        <dbReference type="ARBA" id="ARBA00022490"/>
    </source>
</evidence>
<feature type="region of interest" description="Disordered" evidence="6">
    <location>
        <begin position="671"/>
        <end position="855"/>
    </location>
</feature>
<name>A0A3P9IGC6_ORYLA</name>
<dbReference type="PANTHER" id="PTHR23280">
    <property type="entry name" value="4.1 G PROTEIN"/>
    <property type="match status" value="1"/>
</dbReference>
<dbReference type="InterPro" id="IPR019747">
    <property type="entry name" value="FERM_CS"/>
</dbReference>